<keyword evidence="11" id="KW-1185">Reference proteome</keyword>
<dbReference type="GO" id="GO:0006355">
    <property type="term" value="P:regulation of DNA-templated transcription"/>
    <property type="evidence" value="ECO:0007669"/>
    <property type="project" value="InterPro"/>
</dbReference>
<dbReference type="Proteomes" id="UP000538147">
    <property type="component" value="Unassembled WGS sequence"/>
</dbReference>
<dbReference type="SUPFAM" id="SSF46689">
    <property type="entry name" value="Homeodomain-like"/>
    <property type="match status" value="1"/>
</dbReference>
<feature type="domain" description="Response regulatory" evidence="9">
    <location>
        <begin position="5"/>
        <end position="119"/>
    </location>
</feature>
<dbReference type="SMART" id="SM00448">
    <property type="entry name" value="REC"/>
    <property type="match status" value="1"/>
</dbReference>
<dbReference type="InterPro" id="IPR025944">
    <property type="entry name" value="Sigma_54_int_dom_CS"/>
</dbReference>
<evidence type="ECO:0000256" key="1">
    <source>
        <dbReference type="ARBA" id="ARBA00022553"/>
    </source>
</evidence>
<sequence length="442" mass="47664">MNAGHIILVEDDKDLAIAIQQGLQLAGYSVAVFSDAGAALAAADAEFPGVVVSDLRMPGMDGWQFFSALLARDADIPVILITGHGNISDAVAAMHQGAYDFVAKPFAMDRLLGSLARAMEKRRLVLDNRQLRAAALEATPQPSTLLPLVGESPAMAQLRSTLAHIGDAEIDVLIEGESGTGRDRIARLLHDSSRRRSRAFASVNCAAAPQGPLEDELFGTEDGPASRRRIGRIEFANRGTLFLDGVESMPIATQIRLGAALEIGEFVTNGSNSPRSIDVRVIATTSNDPGLDVAAGRLRAELMFRLGAIRIRIPPLRERRDDVPLLYGRLAAEAARRFNVQPPMVDATTRAHLLGHDWPGNLRELAHFAERNALGLNREVAVGGSPTSLAERMAVIEAGMIREALTTAGGRIADVQRLLGIPRKTLYDKLNRHGLNPADFRR</sequence>
<dbReference type="SMART" id="SM00382">
    <property type="entry name" value="AAA"/>
    <property type="match status" value="1"/>
</dbReference>
<gene>
    <name evidence="10" type="ORF">FHS79_001822</name>
</gene>
<dbReference type="PRINTS" id="PR01590">
    <property type="entry name" value="HTHFIS"/>
</dbReference>
<feature type="modified residue" description="4-aspartylphosphate" evidence="7">
    <location>
        <position position="54"/>
    </location>
</feature>
<dbReference type="Gene3D" id="3.40.50.2300">
    <property type="match status" value="1"/>
</dbReference>
<dbReference type="PANTHER" id="PTHR32071:SF57">
    <property type="entry name" value="C4-DICARBOXYLATE TRANSPORT TRANSCRIPTIONAL REGULATORY PROTEIN DCTD"/>
    <property type="match status" value="1"/>
</dbReference>
<dbReference type="AlphaFoldDB" id="A0A841L9L2"/>
<evidence type="ECO:0000313" key="10">
    <source>
        <dbReference type="EMBL" id="MBB6227653.1"/>
    </source>
</evidence>
<dbReference type="InterPro" id="IPR001789">
    <property type="entry name" value="Sig_transdc_resp-reg_receiver"/>
</dbReference>
<protein>
    <submittedName>
        <fullName evidence="10">Two-component system C4-dicarboxylate transport response regulator DctD</fullName>
    </submittedName>
</protein>
<dbReference type="InterPro" id="IPR003593">
    <property type="entry name" value="AAA+_ATPase"/>
</dbReference>
<dbReference type="InterPro" id="IPR058031">
    <property type="entry name" value="AAA_lid_NorR"/>
</dbReference>
<dbReference type="Pfam" id="PF00158">
    <property type="entry name" value="Sigma54_activat"/>
    <property type="match status" value="1"/>
</dbReference>
<dbReference type="RefSeq" id="WP_184198604.1">
    <property type="nucleotide sequence ID" value="NZ_BMOX01000020.1"/>
</dbReference>
<comment type="caution">
    <text evidence="10">The sequence shown here is derived from an EMBL/GenBank/DDBJ whole genome shotgun (WGS) entry which is preliminary data.</text>
</comment>
<dbReference type="Pfam" id="PF25601">
    <property type="entry name" value="AAA_lid_14"/>
    <property type="match status" value="1"/>
</dbReference>
<dbReference type="PROSITE" id="PS50045">
    <property type="entry name" value="SIGMA54_INTERACT_4"/>
    <property type="match status" value="1"/>
</dbReference>
<organism evidence="10 11">
    <name type="scientific">Polymorphobacter multimanifer</name>
    <dbReference type="NCBI Taxonomy" id="1070431"/>
    <lineage>
        <taxon>Bacteria</taxon>
        <taxon>Pseudomonadati</taxon>
        <taxon>Pseudomonadota</taxon>
        <taxon>Alphaproteobacteria</taxon>
        <taxon>Sphingomonadales</taxon>
        <taxon>Sphingosinicellaceae</taxon>
        <taxon>Polymorphobacter</taxon>
    </lineage>
</organism>
<evidence type="ECO:0000256" key="6">
    <source>
        <dbReference type="ARBA" id="ARBA00023163"/>
    </source>
</evidence>
<keyword evidence="5" id="KW-0805">Transcription regulation</keyword>
<dbReference type="InterPro" id="IPR002078">
    <property type="entry name" value="Sigma_54_int"/>
</dbReference>
<dbReference type="CDD" id="cd00009">
    <property type="entry name" value="AAA"/>
    <property type="match status" value="1"/>
</dbReference>
<dbReference type="PROSITE" id="PS50110">
    <property type="entry name" value="RESPONSE_REGULATORY"/>
    <property type="match status" value="1"/>
</dbReference>
<evidence type="ECO:0000256" key="7">
    <source>
        <dbReference type="PROSITE-ProRule" id="PRU00169"/>
    </source>
</evidence>
<dbReference type="Gene3D" id="3.40.50.300">
    <property type="entry name" value="P-loop containing nucleotide triphosphate hydrolases"/>
    <property type="match status" value="1"/>
</dbReference>
<name>A0A841L9L2_9SPHN</name>
<dbReference type="GO" id="GO:0043565">
    <property type="term" value="F:sequence-specific DNA binding"/>
    <property type="evidence" value="ECO:0007669"/>
    <property type="project" value="InterPro"/>
</dbReference>
<evidence type="ECO:0000256" key="3">
    <source>
        <dbReference type="ARBA" id="ARBA00022840"/>
    </source>
</evidence>
<dbReference type="InterPro" id="IPR002197">
    <property type="entry name" value="HTH_Fis"/>
</dbReference>
<evidence type="ECO:0000256" key="5">
    <source>
        <dbReference type="ARBA" id="ARBA00023015"/>
    </source>
</evidence>
<dbReference type="GO" id="GO:0000160">
    <property type="term" value="P:phosphorelay signal transduction system"/>
    <property type="evidence" value="ECO:0007669"/>
    <property type="project" value="UniProtKB-KW"/>
</dbReference>
<evidence type="ECO:0000259" key="8">
    <source>
        <dbReference type="PROSITE" id="PS50045"/>
    </source>
</evidence>
<dbReference type="Pfam" id="PF00072">
    <property type="entry name" value="Response_reg"/>
    <property type="match status" value="1"/>
</dbReference>
<dbReference type="SUPFAM" id="SSF52540">
    <property type="entry name" value="P-loop containing nucleoside triphosphate hydrolases"/>
    <property type="match status" value="1"/>
</dbReference>
<evidence type="ECO:0000256" key="4">
    <source>
        <dbReference type="ARBA" id="ARBA00023012"/>
    </source>
</evidence>
<evidence type="ECO:0000256" key="2">
    <source>
        <dbReference type="ARBA" id="ARBA00022741"/>
    </source>
</evidence>
<dbReference type="PROSITE" id="PS00688">
    <property type="entry name" value="SIGMA54_INTERACT_3"/>
    <property type="match status" value="1"/>
</dbReference>
<dbReference type="Gene3D" id="1.10.8.60">
    <property type="match status" value="1"/>
</dbReference>
<keyword evidence="3" id="KW-0067">ATP-binding</keyword>
<proteinExistence type="predicted"/>
<keyword evidence="4" id="KW-0902">Two-component regulatory system</keyword>
<evidence type="ECO:0000259" key="9">
    <source>
        <dbReference type="PROSITE" id="PS50110"/>
    </source>
</evidence>
<keyword evidence="2" id="KW-0547">Nucleotide-binding</keyword>
<dbReference type="EMBL" id="JACIIV010000011">
    <property type="protein sequence ID" value="MBB6227653.1"/>
    <property type="molecule type" value="Genomic_DNA"/>
</dbReference>
<dbReference type="GO" id="GO:0005524">
    <property type="term" value="F:ATP binding"/>
    <property type="evidence" value="ECO:0007669"/>
    <property type="project" value="UniProtKB-KW"/>
</dbReference>
<feature type="domain" description="Sigma-54 factor interaction" evidence="8">
    <location>
        <begin position="148"/>
        <end position="374"/>
    </location>
</feature>
<keyword evidence="1 7" id="KW-0597">Phosphoprotein</keyword>
<reference evidence="10 11" key="1">
    <citation type="submission" date="2020-08" db="EMBL/GenBank/DDBJ databases">
        <title>Genomic Encyclopedia of Type Strains, Phase IV (KMG-IV): sequencing the most valuable type-strain genomes for metagenomic binning, comparative biology and taxonomic classification.</title>
        <authorList>
            <person name="Goeker M."/>
        </authorList>
    </citation>
    <scope>NUCLEOTIDE SEQUENCE [LARGE SCALE GENOMIC DNA]</scope>
    <source>
        <strain evidence="10 11">DSM 102189</strain>
    </source>
</reference>
<dbReference type="SUPFAM" id="SSF52172">
    <property type="entry name" value="CheY-like"/>
    <property type="match status" value="1"/>
</dbReference>
<dbReference type="InterPro" id="IPR027417">
    <property type="entry name" value="P-loop_NTPase"/>
</dbReference>
<dbReference type="PANTHER" id="PTHR32071">
    <property type="entry name" value="TRANSCRIPTIONAL REGULATORY PROTEIN"/>
    <property type="match status" value="1"/>
</dbReference>
<accession>A0A841L9L2</accession>
<dbReference type="Gene3D" id="1.10.10.60">
    <property type="entry name" value="Homeodomain-like"/>
    <property type="match status" value="1"/>
</dbReference>
<evidence type="ECO:0000313" key="11">
    <source>
        <dbReference type="Proteomes" id="UP000538147"/>
    </source>
</evidence>
<dbReference type="InterPro" id="IPR009057">
    <property type="entry name" value="Homeodomain-like_sf"/>
</dbReference>
<dbReference type="Pfam" id="PF02954">
    <property type="entry name" value="HTH_8"/>
    <property type="match status" value="1"/>
</dbReference>
<keyword evidence="6" id="KW-0804">Transcription</keyword>
<dbReference type="InterPro" id="IPR011006">
    <property type="entry name" value="CheY-like_superfamily"/>
</dbReference>
<dbReference type="FunFam" id="3.40.50.2300:FF:000018">
    <property type="entry name" value="DNA-binding transcriptional regulator NtrC"/>
    <property type="match status" value="1"/>
</dbReference>